<keyword evidence="1 3" id="KW-0732">Signal</keyword>
<dbReference type="GO" id="GO:0004553">
    <property type="term" value="F:hydrolase activity, hydrolyzing O-glycosyl compounds"/>
    <property type="evidence" value="ECO:0007669"/>
    <property type="project" value="InterPro"/>
</dbReference>
<dbReference type="Pfam" id="PF06725">
    <property type="entry name" value="3D"/>
    <property type="match status" value="1"/>
</dbReference>
<dbReference type="InterPro" id="IPR018392">
    <property type="entry name" value="LysM"/>
</dbReference>
<evidence type="ECO:0000313" key="5">
    <source>
        <dbReference type="EMBL" id="KZE39942.1"/>
    </source>
</evidence>
<evidence type="ECO:0000256" key="3">
    <source>
        <dbReference type="SAM" id="SignalP"/>
    </source>
</evidence>
<dbReference type="InterPro" id="IPR036779">
    <property type="entry name" value="LysM_dom_sf"/>
</dbReference>
<dbReference type="SUPFAM" id="SSF54106">
    <property type="entry name" value="LysM domain"/>
    <property type="match status" value="2"/>
</dbReference>
<comment type="caution">
    <text evidence="5">The sequence shown here is derived from an EMBL/GenBank/DDBJ whole genome shotgun (WGS) entry which is preliminary data.</text>
</comment>
<feature type="chain" id="PRO_5007825860" evidence="3">
    <location>
        <begin position="24"/>
        <end position="261"/>
    </location>
</feature>
<reference evidence="5 6" key="1">
    <citation type="submission" date="2016-01" db="EMBL/GenBank/DDBJ databases">
        <title>Whole genome sequencing of Bhargavaea cecembensis T14.</title>
        <authorList>
            <person name="Hong K.W."/>
        </authorList>
    </citation>
    <scope>NUCLEOTIDE SEQUENCE [LARGE SCALE GENOMIC DNA]</scope>
    <source>
        <strain evidence="5 6">T14</strain>
    </source>
</reference>
<protein>
    <submittedName>
        <fullName evidence="5">Peptidoglycan-binding protein</fullName>
    </submittedName>
</protein>
<feature type="compositionally biased region" description="Low complexity" evidence="2">
    <location>
        <begin position="145"/>
        <end position="161"/>
    </location>
</feature>
<accession>A0A161RIH2</accession>
<dbReference type="Gene3D" id="2.40.40.10">
    <property type="entry name" value="RlpA-like domain"/>
    <property type="match status" value="1"/>
</dbReference>
<dbReference type="EMBL" id="LQNT01000001">
    <property type="protein sequence ID" value="KZE39942.1"/>
    <property type="molecule type" value="Genomic_DNA"/>
</dbReference>
<evidence type="ECO:0000259" key="4">
    <source>
        <dbReference type="PROSITE" id="PS51782"/>
    </source>
</evidence>
<dbReference type="GO" id="GO:0019867">
    <property type="term" value="C:outer membrane"/>
    <property type="evidence" value="ECO:0007669"/>
    <property type="project" value="InterPro"/>
</dbReference>
<dbReference type="PROSITE" id="PS51782">
    <property type="entry name" value="LYSM"/>
    <property type="match status" value="2"/>
</dbReference>
<dbReference type="InterPro" id="IPR010611">
    <property type="entry name" value="3D_dom"/>
</dbReference>
<evidence type="ECO:0000256" key="2">
    <source>
        <dbReference type="SAM" id="MobiDB-lite"/>
    </source>
</evidence>
<dbReference type="InterPro" id="IPR036908">
    <property type="entry name" value="RlpA-like_sf"/>
</dbReference>
<dbReference type="GO" id="GO:0009254">
    <property type="term" value="P:peptidoglycan turnover"/>
    <property type="evidence" value="ECO:0007669"/>
    <property type="project" value="InterPro"/>
</dbReference>
<dbReference type="Proteomes" id="UP000076490">
    <property type="component" value="Unassembled WGS sequence"/>
</dbReference>
<dbReference type="CDD" id="cd22786">
    <property type="entry name" value="DPBB_YuiC-like"/>
    <property type="match status" value="1"/>
</dbReference>
<evidence type="ECO:0000313" key="6">
    <source>
        <dbReference type="Proteomes" id="UP000076490"/>
    </source>
</evidence>
<dbReference type="CDD" id="cd00118">
    <property type="entry name" value="LysM"/>
    <property type="match status" value="2"/>
</dbReference>
<organism evidence="5 6">
    <name type="scientific">Bhargavaea cecembensis</name>
    <dbReference type="NCBI Taxonomy" id="394098"/>
    <lineage>
        <taxon>Bacteria</taxon>
        <taxon>Bacillati</taxon>
        <taxon>Bacillota</taxon>
        <taxon>Bacilli</taxon>
        <taxon>Bacillales</taxon>
        <taxon>Caryophanaceae</taxon>
        <taxon>Bhargavaea</taxon>
    </lineage>
</organism>
<dbReference type="Gene3D" id="3.10.350.10">
    <property type="entry name" value="LysM domain"/>
    <property type="match status" value="2"/>
</dbReference>
<dbReference type="OrthoDB" id="9798935at2"/>
<feature type="domain" description="LysM" evidence="4">
    <location>
        <begin position="91"/>
        <end position="134"/>
    </location>
</feature>
<dbReference type="Pfam" id="PF01476">
    <property type="entry name" value="LysM"/>
    <property type="match status" value="2"/>
</dbReference>
<dbReference type="SUPFAM" id="SSF50685">
    <property type="entry name" value="Barwin-like endoglucanases"/>
    <property type="match status" value="1"/>
</dbReference>
<sequence>MKKSLIALTAALTLGAGAGTVSASGHTVSKGDTLWSISQANSVTVAQLKQWNSLSSDLIYPGDVLTTSGDSKATQTNQKASAAAKPAASASTYTVKSGDTLYRIATNHGISVNTLMGLNGLSSTLIHPGQALKVSGKVVQASASNTASASKSDNAASASKSEPSATRELSVRATAYTAYCNGCSGITATGIDLKANPNQKVIAVDPKVIPLGTKVWVEGYGEAIAGDTGGAIKGNRIDVFIPNKSRALQWGSKTVTVKILD</sequence>
<feature type="domain" description="LysM" evidence="4">
    <location>
        <begin position="24"/>
        <end position="67"/>
    </location>
</feature>
<dbReference type="SMART" id="SM00257">
    <property type="entry name" value="LysM"/>
    <property type="match status" value="2"/>
</dbReference>
<name>A0A161RIH2_9BACL</name>
<dbReference type="InterPro" id="IPR051933">
    <property type="entry name" value="Resuscitation_pf_RpfB"/>
</dbReference>
<evidence type="ECO:0000256" key="1">
    <source>
        <dbReference type="ARBA" id="ARBA00022729"/>
    </source>
</evidence>
<proteinExistence type="predicted"/>
<dbReference type="RefSeq" id="WP_063178050.1">
    <property type="nucleotide sequence ID" value="NZ_LQNT01000001.1"/>
</dbReference>
<dbReference type="AlphaFoldDB" id="A0A161RIH2"/>
<gene>
    <name evidence="5" type="ORF">AV656_01285</name>
</gene>
<feature type="signal peptide" evidence="3">
    <location>
        <begin position="1"/>
        <end position="23"/>
    </location>
</feature>
<feature type="region of interest" description="Disordered" evidence="2">
    <location>
        <begin position="145"/>
        <end position="167"/>
    </location>
</feature>
<dbReference type="PANTHER" id="PTHR39160">
    <property type="entry name" value="CELL WALL-BINDING PROTEIN YOCH"/>
    <property type="match status" value="1"/>
</dbReference>
<dbReference type="PANTHER" id="PTHR39160:SF6">
    <property type="entry name" value="CELL WALL-BINDING PROTEIN YOCH"/>
    <property type="match status" value="1"/>
</dbReference>